<dbReference type="PIRSF" id="PIRSF015921">
    <property type="entry name" value="FA_sphinglp_des"/>
    <property type="match status" value="1"/>
</dbReference>
<feature type="region of interest" description="Disordered" evidence="1">
    <location>
        <begin position="1"/>
        <end position="37"/>
    </location>
</feature>
<evidence type="ECO:0000256" key="1">
    <source>
        <dbReference type="SAM" id="MobiDB-lite"/>
    </source>
</evidence>
<dbReference type="PANTHER" id="PTHR19353:SF19">
    <property type="entry name" value="DELTA(5) FATTY ACID DESATURASE C-RELATED"/>
    <property type="match status" value="1"/>
</dbReference>
<feature type="transmembrane region" description="Helical" evidence="2">
    <location>
        <begin position="136"/>
        <end position="157"/>
    </location>
</feature>
<comment type="caution">
    <text evidence="4">The sequence shown here is derived from an EMBL/GenBank/DDBJ whole genome shotgun (WGS) entry which is preliminary data.</text>
</comment>
<dbReference type="GO" id="GO:0008610">
    <property type="term" value="P:lipid biosynthetic process"/>
    <property type="evidence" value="ECO:0007669"/>
    <property type="project" value="UniProtKB-ARBA"/>
</dbReference>
<dbReference type="GO" id="GO:0016717">
    <property type="term" value="F:oxidoreductase activity, acting on paired donors, with oxidation of a pair of donors resulting in the reduction of molecular oxygen to two molecules of water"/>
    <property type="evidence" value="ECO:0007669"/>
    <property type="project" value="TreeGrafter"/>
</dbReference>
<feature type="compositionally biased region" description="Basic and acidic residues" evidence="1">
    <location>
        <begin position="14"/>
        <end position="24"/>
    </location>
</feature>
<keyword evidence="2" id="KW-0812">Transmembrane</keyword>
<feature type="transmembrane region" description="Helical" evidence="2">
    <location>
        <begin position="204"/>
        <end position="227"/>
    </location>
</feature>
<dbReference type="GO" id="GO:0016020">
    <property type="term" value="C:membrane"/>
    <property type="evidence" value="ECO:0007669"/>
    <property type="project" value="TreeGrafter"/>
</dbReference>
<name>A0A2W2CRB8_9ACTN</name>
<keyword evidence="2" id="KW-1133">Transmembrane helix</keyword>
<dbReference type="EMBL" id="POUB01000044">
    <property type="protein sequence ID" value="PZG00461.1"/>
    <property type="molecule type" value="Genomic_DNA"/>
</dbReference>
<feature type="domain" description="Fatty acid desaturase" evidence="3">
    <location>
        <begin position="102"/>
        <end position="361"/>
    </location>
</feature>
<organism evidence="4 5">
    <name type="scientific">Micromonospora deserti</name>
    <dbReference type="NCBI Taxonomy" id="2070366"/>
    <lineage>
        <taxon>Bacteria</taxon>
        <taxon>Bacillati</taxon>
        <taxon>Actinomycetota</taxon>
        <taxon>Actinomycetes</taxon>
        <taxon>Micromonosporales</taxon>
        <taxon>Micromonosporaceae</taxon>
        <taxon>Micromonospora</taxon>
    </lineage>
</organism>
<sequence>MRRGRRQAANPEAVEAHGPPDRLVEPPSLRQADGEGPVGAAIVSDTSLGADRQRGSDYADLSRLVRAAGLLRRRRGYYAVRIGLVVGSFAGLCVLFVRLGESWWQLGVAVALAVVFAQAGFIGHDAGHRQIARSRRVNDLVGIVHGNLLTGISYGWWVNKHNRHHAHPNTEGRDPDITVAPLSFTAGQARQRRGLGALLVRYQAYLFFPLLLLEGLHLHANSVKALLGPRRIARRPAEAGLLALHLGGYLTAVFLLLSPAQAVAFILVNQGVLGLYLGCSFAPNHKGMPILGVDDNLDYLRRQVLTSRNVRGGMFLDTVLGGLNYQIEHHLFPSMPCPNLRHARSLIRRFCAERDIDYHETTLGRSWAEALRHLNDVGSPAPPTGVALR</sequence>
<dbReference type="CDD" id="cd03506">
    <property type="entry name" value="Delta6-FADS-like"/>
    <property type="match status" value="1"/>
</dbReference>
<gene>
    <name evidence="4" type="ORF">C1I99_09620</name>
</gene>
<dbReference type="Pfam" id="PF00487">
    <property type="entry name" value="FA_desaturase"/>
    <property type="match status" value="1"/>
</dbReference>
<dbReference type="OrthoDB" id="104711at2"/>
<dbReference type="InterPro" id="IPR005804">
    <property type="entry name" value="FA_desaturase_dom"/>
</dbReference>
<proteinExistence type="predicted"/>
<dbReference type="PANTHER" id="PTHR19353">
    <property type="entry name" value="FATTY ACID DESATURASE 2"/>
    <property type="match status" value="1"/>
</dbReference>
<evidence type="ECO:0000313" key="4">
    <source>
        <dbReference type="EMBL" id="PZG00461.1"/>
    </source>
</evidence>
<reference evidence="4 5" key="1">
    <citation type="submission" date="2018-01" db="EMBL/GenBank/DDBJ databases">
        <title>Draft genome sequence of Salinispora sp. 13K206.</title>
        <authorList>
            <person name="Sahin N."/>
            <person name="Saygin H."/>
            <person name="Ay H."/>
        </authorList>
    </citation>
    <scope>NUCLEOTIDE SEQUENCE [LARGE SCALE GENOMIC DNA]</scope>
    <source>
        <strain evidence="4 5">13K206</strain>
    </source>
</reference>
<evidence type="ECO:0000259" key="3">
    <source>
        <dbReference type="Pfam" id="PF00487"/>
    </source>
</evidence>
<dbReference type="AlphaFoldDB" id="A0A2W2CRB8"/>
<feature type="transmembrane region" description="Helical" evidence="2">
    <location>
        <begin position="103"/>
        <end position="124"/>
    </location>
</feature>
<feature type="transmembrane region" description="Helical" evidence="2">
    <location>
        <begin position="239"/>
        <end position="257"/>
    </location>
</feature>
<evidence type="ECO:0000256" key="2">
    <source>
        <dbReference type="SAM" id="Phobius"/>
    </source>
</evidence>
<dbReference type="Proteomes" id="UP000248749">
    <property type="component" value="Unassembled WGS sequence"/>
</dbReference>
<keyword evidence="2" id="KW-0472">Membrane</keyword>
<evidence type="ECO:0000313" key="5">
    <source>
        <dbReference type="Proteomes" id="UP000248749"/>
    </source>
</evidence>
<feature type="transmembrane region" description="Helical" evidence="2">
    <location>
        <begin position="78"/>
        <end position="97"/>
    </location>
</feature>
<keyword evidence="5" id="KW-1185">Reference proteome</keyword>
<accession>A0A2W2CRB8</accession>
<protein>
    <submittedName>
        <fullName evidence="4">Delta fatty acid desaturase</fullName>
    </submittedName>
</protein>
<dbReference type="InterPro" id="IPR012171">
    <property type="entry name" value="Fatty_acid_desaturase"/>
</dbReference>